<evidence type="ECO:0000256" key="7">
    <source>
        <dbReference type="PROSITE-ProRule" id="PRU00050"/>
    </source>
</evidence>
<proteinExistence type="inferred from homology"/>
<dbReference type="SUPFAM" id="SSF52738">
    <property type="entry name" value="Methylesterase CheB, C-terminal domain"/>
    <property type="match status" value="1"/>
</dbReference>
<evidence type="ECO:0000256" key="6">
    <source>
        <dbReference type="HAMAP-Rule" id="MF_00099"/>
    </source>
</evidence>
<dbReference type="NCBIfam" id="NF001965">
    <property type="entry name" value="PRK00742.1"/>
    <property type="match status" value="1"/>
</dbReference>
<comment type="similarity">
    <text evidence="6">Belongs to the CheB family.</text>
</comment>
<dbReference type="GO" id="GO:0032259">
    <property type="term" value="P:methylation"/>
    <property type="evidence" value="ECO:0007669"/>
    <property type="project" value="UniProtKB-KW"/>
</dbReference>
<dbReference type="InterPro" id="IPR035909">
    <property type="entry name" value="CheB_C"/>
</dbReference>
<dbReference type="Pfam" id="PF00072">
    <property type="entry name" value="Response_reg"/>
    <property type="match status" value="1"/>
</dbReference>
<keyword evidence="11" id="KW-0808">Transferase</keyword>
<comment type="domain">
    <text evidence="6">Contains a C-terminal catalytic domain, and an N-terminal region which modulates catalytic activity.</text>
</comment>
<accession>A0ABZ1ANE9</accession>
<feature type="domain" description="Response regulatory" evidence="9">
    <location>
        <begin position="10"/>
        <end position="128"/>
    </location>
</feature>
<dbReference type="RefSeq" id="WP_407279520.1">
    <property type="nucleotide sequence ID" value="NZ_CP141259.1"/>
</dbReference>
<dbReference type="Gene3D" id="3.40.50.2300">
    <property type="match status" value="1"/>
</dbReference>
<gene>
    <name evidence="6 11" type="primary">cheB</name>
    <name evidence="11" type="ORF">U5817_01730</name>
</gene>
<evidence type="ECO:0000256" key="2">
    <source>
        <dbReference type="ARBA" id="ARBA00022500"/>
    </source>
</evidence>
<evidence type="ECO:0000256" key="1">
    <source>
        <dbReference type="ARBA" id="ARBA00022490"/>
    </source>
</evidence>
<organism evidence="11 12">
    <name type="scientific">Aromatoleum evansii</name>
    <name type="common">Azoarcus evansii</name>
    <dbReference type="NCBI Taxonomy" id="59406"/>
    <lineage>
        <taxon>Bacteria</taxon>
        <taxon>Pseudomonadati</taxon>
        <taxon>Pseudomonadota</taxon>
        <taxon>Betaproteobacteria</taxon>
        <taxon>Rhodocyclales</taxon>
        <taxon>Rhodocyclaceae</taxon>
        <taxon>Aromatoleum</taxon>
    </lineage>
</organism>
<evidence type="ECO:0000259" key="9">
    <source>
        <dbReference type="PROSITE" id="PS50110"/>
    </source>
</evidence>
<dbReference type="CDD" id="cd16432">
    <property type="entry name" value="CheB_Rec"/>
    <property type="match status" value="1"/>
</dbReference>
<keyword evidence="2 6" id="KW-0145">Chemotaxis</keyword>
<dbReference type="GO" id="GO:0008168">
    <property type="term" value="F:methyltransferase activity"/>
    <property type="evidence" value="ECO:0007669"/>
    <property type="project" value="UniProtKB-KW"/>
</dbReference>
<feature type="domain" description="CheB-type methylesterase" evidence="10">
    <location>
        <begin position="165"/>
        <end position="355"/>
    </location>
</feature>
<dbReference type="EC" id="3.1.1.61" evidence="6"/>
<dbReference type="PANTHER" id="PTHR42872:SF6">
    <property type="entry name" value="PROTEIN-GLUTAMATE METHYLESTERASE_PROTEIN-GLUTAMINE GLUTAMINASE"/>
    <property type="match status" value="1"/>
</dbReference>
<dbReference type="Proteomes" id="UP001626593">
    <property type="component" value="Chromosome"/>
</dbReference>
<name>A0ABZ1ANE9_AROEV</name>
<feature type="active site" evidence="6 7">
    <location>
        <position position="177"/>
    </location>
</feature>
<comment type="function">
    <text evidence="6">Involved in chemotaxis. Part of a chemotaxis signal transduction system that modulates chemotaxis in response to various stimuli. Catalyzes the demethylation of specific methylglutamate residues introduced into the chemoreceptors (methyl-accepting chemotaxis proteins or MCP) by CheR. Also mediates the irreversible deamidation of specific glutamine residues to glutamic acid.</text>
</comment>
<comment type="catalytic activity">
    <reaction evidence="5 6">
        <text>[protein]-L-glutamate 5-O-methyl ester + H2O = L-glutamyl-[protein] + methanol + H(+)</text>
        <dbReference type="Rhea" id="RHEA:23236"/>
        <dbReference type="Rhea" id="RHEA-COMP:10208"/>
        <dbReference type="Rhea" id="RHEA-COMP:10311"/>
        <dbReference type="ChEBI" id="CHEBI:15377"/>
        <dbReference type="ChEBI" id="CHEBI:15378"/>
        <dbReference type="ChEBI" id="CHEBI:17790"/>
        <dbReference type="ChEBI" id="CHEBI:29973"/>
        <dbReference type="ChEBI" id="CHEBI:82795"/>
        <dbReference type="EC" id="3.1.1.61"/>
    </reaction>
</comment>
<dbReference type="InterPro" id="IPR008248">
    <property type="entry name" value="CheB-like"/>
</dbReference>
<evidence type="ECO:0000256" key="8">
    <source>
        <dbReference type="PROSITE-ProRule" id="PRU00169"/>
    </source>
</evidence>
<evidence type="ECO:0000256" key="5">
    <source>
        <dbReference type="ARBA" id="ARBA00048267"/>
    </source>
</evidence>
<dbReference type="InterPro" id="IPR000673">
    <property type="entry name" value="Sig_transdc_resp-reg_Me-estase"/>
</dbReference>
<feature type="active site" evidence="6 7">
    <location>
        <position position="204"/>
    </location>
</feature>
<dbReference type="PROSITE" id="PS50122">
    <property type="entry name" value="CHEB"/>
    <property type="match status" value="1"/>
</dbReference>
<evidence type="ECO:0000256" key="4">
    <source>
        <dbReference type="ARBA" id="ARBA00022801"/>
    </source>
</evidence>
<dbReference type="HAMAP" id="MF_00099">
    <property type="entry name" value="CheB_chemtxs"/>
    <property type="match status" value="1"/>
</dbReference>
<dbReference type="EC" id="3.5.1.44" evidence="6"/>
<reference evidence="11 12" key="1">
    <citation type="submission" date="2023-12" db="EMBL/GenBank/DDBJ databases">
        <title>A. evansii MAY27, complete genome.</title>
        <authorList>
            <person name="Wang Y."/>
        </authorList>
    </citation>
    <scope>NUCLEOTIDE SEQUENCE [LARGE SCALE GENOMIC DNA]</scope>
    <source>
        <strain evidence="11 12">MAY27</strain>
    </source>
</reference>
<comment type="subcellular location">
    <subcellularLocation>
        <location evidence="6">Cytoplasm</location>
    </subcellularLocation>
</comment>
<dbReference type="SUPFAM" id="SSF52172">
    <property type="entry name" value="CheY-like"/>
    <property type="match status" value="1"/>
</dbReference>
<dbReference type="EMBL" id="CP141259">
    <property type="protein sequence ID" value="WRL46794.1"/>
    <property type="molecule type" value="Genomic_DNA"/>
</dbReference>
<keyword evidence="12" id="KW-1185">Reference proteome</keyword>
<dbReference type="PROSITE" id="PS50110">
    <property type="entry name" value="RESPONSE_REGULATORY"/>
    <property type="match status" value="1"/>
</dbReference>
<dbReference type="Pfam" id="PF01339">
    <property type="entry name" value="CheB_methylest"/>
    <property type="match status" value="1"/>
</dbReference>
<dbReference type="GO" id="GO:0008984">
    <property type="term" value="F:protein-glutamate methylesterase activity"/>
    <property type="evidence" value="ECO:0007669"/>
    <property type="project" value="UniProtKB-EC"/>
</dbReference>
<dbReference type="InterPro" id="IPR001789">
    <property type="entry name" value="Sig_transdc_resp-reg_receiver"/>
</dbReference>
<dbReference type="PIRSF" id="PIRSF000876">
    <property type="entry name" value="RR_chemtxs_CheB"/>
    <property type="match status" value="1"/>
</dbReference>
<comment type="catalytic activity">
    <reaction evidence="6">
        <text>L-glutaminyl-[protein] + H2O = L-glutamyl-[protein] + NH4(+)</text>
        <dbReference type="Rhea" id="RHEA:16441"/>
        <dbReference type="Rhea" id="RHEA-COMP:10207"/>
        <dbReference type="Rhea" id="RHEA-COMP:10208"/>
        <dbReference type="ChEBI" id="CHEBI:15377"/>
        <dbReference type="ChEBI" id="CHEBI:28938"/>
        <dbReference type="ChEBI" id="CHEBI:29973"/>
        <dbReference type="ChEBI" id="CHEBI:30011"/>
        <dbReference type="EC" id="3.5.1.44"/>
    </reaction>
</comment>
<evidence type="ECO:0000313" key="12">
    <source>
        <dbReference type="Proteomes" id="UP001626593"/>
    </source>
</evidence>
<dbReference type="Gene3D" id="3.40.50.180">
    <property type="entry name" value="Methylesterase CheB, C-terminal domain"/>
    <property type="match status" value="1"/>
</dbReference>
<dbReference type="InterPro" id="IPR011006">
    <property type="entry name" value="CheY-like_superfamily"/>
</dbReference>
<keyword evidence="11" id="KW-0489">Methyltransferase</keyword>
<evidence type="ECO:0000313" key="11">
    <source>
        <dbReference type="EMBL" id="WRL46794.1"/>
    </source>
</evidence>
<keyword evidence="1 6" id="KW-0963">Cytoplasm</keyword>
<dbReference type="PANTHER" id="PTHR42872">
    <property type="entry name" value="PROTEIN-GLUTAMATE METHYLESTERASE/PROTEIN-GLUTAMINE GLUTAMINASE"/>
    <property type="match status" value="1"/>
</dbReference>
<protein>
    <recommendedName>
        <fullName evidence="6">Protein-glutamate methylesterase/protein-glutamine glutaminase</fullName>
        <ecNumber evidence="6">3.1.1.61</ecNumber>
        <ecNumber evidence="6">3.5.1.44</ecNumber>
    </recommendedName>
</protein>
<keyword evidence="4 6" id="KW-0378">Hydrolase</keyword>
<sequence length="366" mass="38158">MSGARRQPIRVLLVDDSAIALEVVRRMLVIEPAIRVCGTARDGAEALALVPRLKPDVVCTDLYMPGMGGLEFTRELMATHPLPILVLSVAVQREQTHTIFAMLEAGAVDIVAKPRAGLCDGSAALAAELAHKIRVAAGVVALRRRRSRAAPAPVSAAPRRLAGLPDQRPRIVGIVASTGGPQAFETVLRRLPRDFPLPLLCIQHIAEGFAEGLVQWLASTVPIAVRTAQDGNVPQPATAYFAPDGMHLELDADGRLRCSPEWRGQQHRPSADLALASLARVHGRNAVGVVLTGMGRDGVAGLAQIAAAGGATIAQDEATSVVFGMPGEAIRAGAAALALPLGEVAPALVQLAEGASPPPGGRGELR</sequence>
<keyword evidence="3 6" id="KW-0597">Phosphoprotein</keyword>
<dbReference type="SMART" id="SM00448">
    <property type="entry name" value="REC"/>
    <property type="match status" value="1"/>
</dbReference>
<evidence type="ECO:0000259" key="10">
    <source>
        <dbReference type="PROSITE" id="PS50122"/>
    </source>
</evidence>
<feature type="modified residue" description="4-aspartylphosphate" evidence="6 8">
    <location>
        <position position="61"/>
    </location>
</feature>
<feature type="active site" evidence="6 7">
    <location>
        <position position="297"/>
    </location>
</feature>
<dbReference type="CDD" id="cd17541">
    <property type="entry name" value="REC_CheB-like"/>
    <property type="match status" value="1"/>
</dbReference>
<evidence type="ECO:0000256" key="3">
    <source>
        <dbReference type="ARBA" id="ARBA00022553"/>
    </source>
</evidence>
<comment type="PTM">
    <text evidence="6">Phosphorylated by CheA. Phosphorylation of the N-terminal regulatory domain activates the methylesterase activity.</text>
</comment>